<gene>
    <name evidence="2" type="ORF">L207DRAFT_519100</name>
</gene>
<reference evidence="2 3" key="1">
    <citation type="submission" date="2016-04" db="EMBL/GenBank/DDBJ databases">
        <title>A degradative enzymes factory behind the ericoid mycorrhizal symbiosis.</title>
        <authorList>
            <consortium name="DOE Joint Genome Institute"/>
            <person name="Martino E."/>
            <person name="Morin E."/>
            <person name="Grelet G."/>
            <person name="Kuo A."/>
            <person name="Kohler A."/>
            <person name="Daghino S."/>
            <person name="Barry K."/>
            <person name="Choi C."/>
            <person name="Cichocki N."/>
            <person name="Clum A."/>
            <person name="Copeland A."/>
            <person name="Hainaut M."/>
            <person name="Haridas S."/>
            <person name="Labutti K."/>
            <person name="Lindquist E."/>
            <person name="Lipzen A."/>
            <person name="Khouja H.-R."/>
            <person name="Murat C."/>
            <person name="Ohm R."/>
            <person name="Olson A."/>
            <person name="Spatafora J."/>
            <person name="Veneault-Fourrey C."/>
            <person name="Henrissat B."/>
            <person name="Grigoriev I."/>
            <person name="Martin F."/>
            <person name="Perotto S."/>
        </authorList>
    </citation>
    <scope>NUCLEOTIDE SEQUENCE [LARGE SCALE GENOMIC DNA]</scope>
    <source>
        <strain evidence="2 3">F</strain>
    </source>
</reference>
<organism evidence="2 3">
    <name type="scientific">Hyaloscypha variabilis (strain UAMH 11265 / GT02V1 / F)</name>
    <name type="common">Meliniomyces variabilis</name>
    <dbReference type="NCBI Taxonomy" id="1149755"/>
    <lineage>
        <taxon>Eukaryota</taxon>
        <taxon>Fungi</taxon>
        <taxon>Dikarya</taxon>
        <taxon>Ascomycota</taxon>
        <taxon>Pezizomycotina</taxon>
        <taxon>Leotiomycetes</taxon>
        <taxon>Helotiales</taxon>
        <taxon>Hyaloscyphaceae</taxon>
        <taxon>Hyaloscypha</taxon>
        <taxon>Hyaloscypha variabilis</taxon>
    </lineage>
</organism>
<dbReference type="Pfam" id="PF06985">
    <property type="entry name" value="HET"/>
    <property type="match status" value="1"/>
</dbReference>
<dbReference type="OrthoDB" id="5125733at2759"/>
<name>A0A2J6QZQ7_HYAVF</name>
<dbReference type="EMBL" id="KZ613961">
    <property type="protein sequence ID" value="PMD31750.1"/>
    <property type="molecule type" value="Genomic_DNA"/>
</dbReference>
<proteinExistence type="predicted"/>
<protein>
    <submittedName>
        <fullName evidence="2">HET-domain-containing protein</fullName>
    </submittedName>
</protein>
<evidence type="ECO:0000313" key="3">
    <source>
        <dbReference type="Proteomes" id="UP000235786"/>
    </source>
</evidence>
<dbReference type="Proteomes" id="UP000235786">
    <property type="component" value="Unassembled WGS sequence"/>
</dbReference>
<evidence type="ECO:0000313" key="2">
    <source>
        <dbReference type="EMBL" id="PMD31750.1"/>
    </source>
</evidence>
<dbReference type="AlphaFoldDB" id="A0A2J6QZQ7"/>
<evidence type="ECO:0000259" key="1">
    <source>
        <dbReference type="Pfam" id="PF06985"/>
    </source>
</evidence>
<keyword evidence="3" id="KW-1185">Reference proteome</keyword>
<dbReference type="STRING" id="1149755.A0A2J6QZQ7"/>
<dbReference type="PANTHER" id="PTHR33112:SF8">
    <property type="entry name" value="HETEROKARYON INCOMPATIBILITY DOMAIN-CONTAINING PROTEIN"/>
    <property type="match status" value="1"/>
</dbReference>
<dbReference type="PANTHER" id="PTHR33112">
    <property type="entry name" value="DOMAIN PROTEIN, PUTATIVE-RELATED"/>
    <property type="match status" value="1"/>
</dbReference>
<dbReference type="InterPro" id="IPR010730">
    <property type="entry name" value="HET"/>
</dbReference>
<feature type="domain" description="Heterokaryon incompatibility" evidence="1">
    <location>
        <begin position="196"/>
        <end position="343"/>
    </location>
</feature>
<sequence>MTPQDLVCARCWRDFFNTKAFEECCTFDHLGSGHNKYKSIQAVAMTSEIRDASCTWCAYIRSFIQDSWMPEDKVTAVLTTAHMRSCTPNGRNVFRLSIDCNSPTGKWVGGSALYLHAWTAVDDSASAYVTARPVRTDVNSEAARMQVVKWLEECEGHDCCSDSRRDSNLPTRVIEVSPPGRQHPRLLESGNLRGIYATLSYCWGKKPFSTLTQSNYSQLIEELDLPALPATISQAISVARDFSIPYLWIDALCIIQDSEEDKVREIAGMKHIYDSSALTIVAASAKSVFDGFLYPRLYLEPSHTIPVRIRPGIFGIMSVNELDAACYDERLEPLAKRAWTMQEQLLTPRTLTFTTHTMMWRCHVGTRNFGDSLYFPLDLDTGYNPNDDKYCLNLDSLLLSEDEAHLQRDKALSCWLRLVTAYSLRVASEERDKLNALAGIASHPSFSRALGPGYFAGLWQYNLARQLTWRTSDRHRTLAEDDTFVFYRPVNYRAPSWSWASLEGGVVHFDFSYDDEDEDIPDVICDIVDCSITPTAPELNPFGEVISAQLRIKAAMKWAWFDPSTSNIFLLPFSATVGSKINVPYNENSITIAEASTRHVNSFKAKYPDVELDEDPEAVYGTDYRNMCGIHDETGKHDPVMVLCVAITLSKEQDNGVNGIILLPSEVESENNIFRRIGFFKRGRNEHFQEDTKTEISII</sequence>
<accession>A0A2J6QZQ7</accession>